<organism evidence="2 3">
    <name type="scientific">Rhizobium mongolense</name>
    <dbReference type="NCBI Taxonomy" id="57676"/>
    <lineage>
        <taxon>Bacteria</taxon>
        <taxon>Pseudomonadati</taxon>
        <taxon>Pseudomonadota</taxon>
        <taxon>Alphaproteobacteria</taxon>
        <taxon>Hyphomicrobiales</taxon>
        <taxon>Rhizobiaceae</taxon>
        <taxon>Rhizobium/Agrobacterium group</taxon>
        <taxon>Rhizobium</taxon>
    </lineage>
</organism>
<reference evidence="2 3" key="1">
    <citation type="submission" date="2020-08" db="EMBL/GenBank/DDBJ databases">
        <title>Genomic Encyclopedia of Type Strains, Phase IV (KMG-V): Genome sequencing to study the core and pangenomes of soil and plant-associated prokaryotes.</title>
        <authorList>
            <person name="Whitman W."/>
        </authorList>
    </citation>
    <scope>NUCLEOTIDE SEQUENCE [LARGE SCALE GENOMIC DNA]</scope>
    <source>
        <strain evidence="2 3">SEMIA 4087</strain>
    </source>
</reference>
<keyword evidence="1" id="KW-0812">Transmembrane</keyword>
<dbReference type="EMBL" id="JACIFX010000003">
    <property type="protein sequence ID" value="MBB4228981.1"/>
    <property type="molecule type" value="Genomic_DNA"/>
</dbReference>
<accession>A0ABR6IM77</accession>
<name>A0ABR6IM77_9HYPH</name>
<keyword evidence="1" id="KW-0472">Membrane</keyword>
<evidence type="ECO:0000256" key="1">
    <source>
        <dbReference type="SAM" id="Phobius"/>
    </source>
</evidence>
<dbReference type="Pfam" id="PF13781">
    <property type="entry name" value="DoxX_3"/>
    <property type="match status" value="1"/>
</dbReference>
<dbReference type="Proteomes" id="UP000551353">
    <property type="component" value="Unassembled WGS sequence"/>
</dbReference>
<feature type="transmembrane region" description="Helical" evidence="1">
    <location>
        <begin position="20"/>
        <end position="38"/>
    </location>
</feature>
<protein>
    <submittedName>
        <fullName evidence="2">Uncharacterized protein</fullName>
    </submittedName>
</protein>
<keyword evidence="1" id="KW-1133">Transmembrane helix</keyword>
<dbReference type="InterPro" id="IPR025695">
    <property type="entry name" value="DoxX-like"/>
</dbReference>
<evidence type="ECO:0000313" key="2">
    <source>
        <dbReference type="EMBL" id="MBB4228981.1"/>
    </source>
</evidence>
<keyword evidence="3" id="KW-1185">Reference proteome</keyword>
<gene>
    <name evidence="2" type="ORF">GGD56_002823</name>
</gene>
<comment type="caution">
    <text evidence="2">The sequence shown here is derived from an EMBL/GenBank/DDBJ whole genome shotgun (WGS) entry which is preliminary data.</text>
</comment>
<evidence type="ECO:0000313" key="3">
    <source>
        <dbReference type="Proteomes" id="UP000551353"/>
    </source>
</evidence>
<proteinExistence type="predicted"/>
<sequence>MRRRHALGAALLFRPIARKVLLAMFAVSLAYLAGATLLEPSLWRDPLGPLVKVLFSSR</sequence>